<keyword evidence="2" id="KW-1185">Reference proteome</keyword>
<protein>
    <submittedName>
        <fullName evidence="1">Uncharacterized protein</fullName>
    </submittedName>
</protein>
<evidence type="ECO:0000313" key="1">
    <source>
        <dbReference type="EMBL" id="CAM0512524.1"/>
    </source>
</evidence>
<accession>A0ABC9HJ36</accession>
<dbReference type="Proteomes" id="UP001189180">
    <property type="component" value="Unassembled WGS sequence"/>
</dbReference>
<comment type="caution">
    <text evidence="1">The sequence shown here is derived from an EMBL/GenBank/DDBJ whole genome shotgun (WGS) entry which is preliminary data.</text>
</comment>
<gene>
    <name evidence="1" type="ORF">FHB240107_LOCUS10221</name>
</gene>
<proteinExistence type="predicted"/>
<organism evidence="1 2">
    <name type="scientific">Fasciola hepatica</name>
    <name type="common">Liver fluke</name>
    <dbReference type="NCBI Taxonomy" id="6192"/>
    <lineage>
        <taxon>Eukaryota</taxon>
        <taxon>Metazoa</taxon>
        <taxon>Spiralia</taxon>
        <taxon>Lophotrochozoa</taxon>
        <taxon>Platyhelminthes</taxon>
        <taxon>Trematoda</taxon>
        <taxon>Digenea</taxon>
        <taxon>Plagiorchiida</taxon>
        <taxon>Echinostomata</taxon>
        <taxon>Echinostomatoidea</taxon>
        <taxon>Fasciolidae</taxon>
        <taxon>Fasciola</taxon>
    </lineage>
</organism>
<name>A0ABC9HJ36_FASHE</name>
<reference evidence="1 2" key="1">
    <citation type="submission" date="2024-08" db="EMBL/GenBank/DDBJ databases">
        <authorList>
            <person name="Paterson S."/>
        </authorList>
    </citation>
    <scope>NUCLEOTIDE SEQUENCE [LARGE SCALE GENOMIC DNA]</scope>
</reference>
<dbReference type="AlphaFoldDB" id="A0ABC9HJ36"/>
<dbReference type="EMBL" id="CANUEZ050000219">
    <property type="protein sequence ID" value="CAM0512524.1"/>
    <property type="molecule type" value="Genomic_DNA"/>
</dbReference>
<evidence type="ECO:0000313" key="2">
    <source>
        <dbReference type="Proteomes" id="UP001189180"/>
    </source>
</evidence>
<sequence length="156" mass="16419">MCFSGRDYPLDKESAPLDAIKPSLINSPISASPSGNSLVPMCFSGRDSSGQPISPVGRHLSPAVTIPWTNNQRARKTPFKPSLINSPISASPTGISLVPMCFSGRDYPLDKQSAPLDAIKPSLINSPISASPSGISLVPMCFSGCDYPLDKQSACP</sequence>